<dbReference type="InterPro" id="IPR051327">
    <property type="entry name" value="MATE_MepA_subfamily"/>
</dbReference>
<feature type="transmembrane region" description="Helical" evidence="6">
    <location>
        <begin position="50"/>
        <end position="71"/>
    </location>
</feature>
<dbReference type="PANTHER" id="PTHR43823:SF3">
    <property type="entry name" value="MULTIDRUG EXPORT PROTEIN MEPA"/>
    <property type="match status" value="1"/>
</dbReference>
<evidence type="ECO:0000256" key="5">
    <source>
        <dbReference type="ARBA" id="ARBA00023136"/>
    </source>
</evidence>
<evidence type="ECO:0000256" key="3">
    <source>
        <dbReference type="ARBA" id="ARBA00022692"/>
    </source>
</evidence>
<comment type="subcellular location">
    <subcellularLocation>
        <location evidence="1">Cell membrane</location>
        <topology evidence="1">Multi-pass membrane protein</topology>
    </subcellularLocation>
</comment>
<evidence type="ECO:0000256" key="6">
    <source>
        <dbReference type="SAM" id="Phobius"/>
    </source>
</evidence>
<dbReference type="AlphaFoldDB" id="D3ACQ2"/>
<feature type="transmembrane region" description="Helical" evidence="6">
    <location>
        <begin position="273"/>
        <end position="294"/>
    </location>
</feature>
<sequence length="485" mass="53281">MIGRVVGGQIVQKDNWPDKAQTEMSALYPAFFCEKEECIMDFLNGTIKSIYLKYLSAAFGSAMITSIYSIVDTAMVGQYQGPSGTAALAVVAPLWNIIYSLGLLMGIGGSVIFSTKRGLDNGRSGNENEYFTVSVLGSIALSLLAWMGLLFLDQPVLLFFGADSTLLPLAQSYMLPIKFVFPLFLFNQMLAAFLRNDKNPGLATIAVLSGGIFNIAGDYMFVFAFDMGIFGAGLATAVGCAISFLVMMTHFFSRKNTLLLVRPSNIWNKLKEISVTGFSTFFIDVAMGILTILFNRQIMKYLGTNALAIYGPIINVSTFVQCCAYSVGQAAQPIISTNYGAGQGMRIKETLRYALYTTAFFSVFWTALSFAFPNLYIRIFMNPTAEILEMAPGIIRSYALSFLLLPLNIFSTYYFQAILKPMAAFIVSVSRGFFISGIMIMVLPVIAGADFLWFAMPITELLVMFYTAGAMRKYTKALIVNSKAT</sequence>
<feature type="transmembrane region" description="Helical" evidence="6">
    <location>
        <begin position="353"/>
        <end position="377"/>
    </location>
</feature>
<evidence type="ECO:0000256" key="4">
    <source>
        <dbReference type="ARBA" id="ARBA00022989"/>
    </source>
</evidence>
<organism evidence="7 8">
    <name type="scientific">Hungatella hathewayi DSM 13479</name>
    <dbReference type="NCBI Taxonomy" id="566550"/>
    <lineage>
        <taxon>Bacteria</taxon>
        <taxon>Bacillati</taxon>
        <taxon>Bacillota</taxon>
        <taxon>Clostridia</taxon>
        <taxon>Lachnospirales</taxon>
        <taxon>Lachnospiraceae</taxon>
        <taxon>Hungatella</taxon>
    </lineage>
</organism>
<dbReference type="PANTHER" id="PTHR43823">
    <property type="entry name" value="SPORULATION PROTEIN YKVU"/>
    <property type="match status" value="1"/>
</dbReference>
<dbReference type="GO" id="GO:0042910">
    <property type="term" value="F:xenobiotic transmembrane transporter activity"/>
    <property type="evidence" value="ECO:0007669"/>
    <property type="project" value="InterPro"/>
</dbReference>
<feature type="transmembrane region" description="Helical" evidence="6">
    <location>
        <begin position="172"/>
        <end position="194"/>
    </location>
</feature>
<keyword evidence="4 6" id="KW-1133">Transmembrane helix</keyword>
<dbReference type="Proteomes" id="UP000004968">
    <property type="component" value="Unassembled WGS sequence"/>
</dbReference>
<gene>
    <name evidence="7" type="ORF">CLOSTHATH_01380</name>
</gene>
<keyword evidence="5 6" id="KW-0472">Membrane</keyword>
<evidence type="ECO:0000313" key="7">
    <source>
        <dbReference type="EMBL" id="EFD00403.1"/>
    </source>
</evidence>
<feature type="transmembrane region" description="Helical" evidence="6">
    <location>
        <begin position="451"/>
        <end position="469"/>
    </location>
</feature>
<dbReference type="GO" id="GO:0005886">
    <property type="term" value="C:plasma membrane"/>
    <property type="evidence" value="ECO:0007669"/>
    <property type="project" value="UniProtKB-SubCell"/>
</dbReference>
<feature type="transmembrane region" description="Helical" evidence="6">
    <location>
        <begin position="201"/>
        <end position="223"/>
    </location>
</feature>
<feature type="transmembrane region" description="Helical" evidence="6">
    <location>
        <begin position="422"/>
        <end position="445"/>
    </location>
</feature>
<keyword evidence="2" id="KW-1003">Cell membrane</keyword>
<evidence type="ECO:0000313" key="8">
    <source>
        <dbReference type="Proteomes" id="UP000004968"/>
    </source>
</evidence>
<proteinExistence type="predicted"/>
<name>D3ACQ2_9FIRM</name>
<evidence type="ECO:0000256" key="1">
    <source>
        <dbReference type="ARBA" id="ARBA00004651"/>
    </source>
</evidence>
<feature type="transmembrane region" description="Helical" evidence="6">
    <location>
        <begin position="130"/>
        <end position="152"/>
    </location>
</feature>
<evidence type="ECO:0000256" key="2">
    <source>
        <dbReference type="ARBA" id="ARBA00022475"/>
    </source>
</evidence>
<comment type="caution">
    <text evidence="7">The sequence shown here is derived from an EMBL/GenBank/DDBJ whole genome shotgun (WGS) entry which is preliminary data.</text>
</comment>
<dbReference type="EMBL" id="ACIO01000089">
    <property type="protein sequence ID" value="EFD00403.1"/>
    <property type="molecule type" value="Genomic_DNA"/>
</dbReference>
<dbReference type="HOGENOM" id="CLU_012893_0_2_9"/>
<protein>
    <submittedName>
        <fullName evidence="7">MATE domain protein</fullName>
    </submittedName>
</protein>
<feature type="transmembrane region" description="Helical" evidence="6">
    <location>
        <begin position="397"/>
        <end position="415"/>
    </location>
</feature>
<feature type="transmembrane region" description="Helical" evidence="6">
    <location>
        <begin position="229"/>
        <end position="252"/>
    </location>
</feature>
<dbReference type="GO" id="GO:0015297">
    <property type="term" value="F:antiporter activity"/>
    <property type="evidence" value="ECO:0007669"/>
    <property type="project" value="InterPro"/>
</dbReference>
<reference evidence="7 8" key="1">
    <citation type="submission" date="2010-01" db="EMBL/GenBank/DDBJ databases">
        <authorList>
            <person name="Weinstock G."/>
            <person name="Sodergren E."/>
            <person name="Clifton S."/>
            <person name="Fulton L."/>
            <person name="Fulton B."/>
            <person name="Courtney L."/>
            <person name="Fronick C."/>
            <person name="Harrison M."/>
            <person name="Strong C."/>
            <person name="Farmer C."/>
            <person name="Delahaunty K."/>
            <person name="Markovic C."/>
            <person name="Hall O."/>
            <person name="Minx P."/>
            <person name="Tomlinson C."/>
            <person name="Mitreva M."/>
            <person name="Nelson J."/>
            <person name="Hou S."/>
            <person name="Wollam A."/>
            <person name="Pepin K.H."/>
            <person name="Johnson M."/>
            <person name="Bhonagiri V."/>
            <person name="Nash W.E."/>
            <person name="Warren W."/>
            <person name="Chinwalla A."/>
            <person name="Mardis E.R."/>
            <person name="Wilson R.K."/>
        </authorList>
    </citation>
    <scope>NUCLEOTIDE SEQUENCE [LARGE SCALE GENOMIC DNA]</scope>
    <source>
        <strain evidence="7 8">DSM 13479</strain>
    </source>
</reference>
<keyword evidence="3 6" id="KW-0812">Transmembrane</keyword>
<feature type="transmembrane region" description="Helical" evidence="6">
    <location>
        <begin position="306"/>
        <end position="327"/>
    </location>
</feature>
<dbReference type="Pfam" id="PF01554">
    <property type="entry name" value="MatE"/>
    <property type="match status" value="2"/>
</dbReference>
<dbReference type="InterPro" id="IPR002528">
    <property type="entry name" value="MATE_fam"/>
</dbReference>
<accession>D3ACQ2</accession>
<feature type="transmembrane region" description="Helical" evidence="6">
    <location>
        <begin position="86"/>
        <end position="109"/>
    </location>
</feature>